<comment type="caution">
    <text evidence="8">The sequence shown here is derived from an EMBL/GenBank/DDBJ whole genome shotgun (WGS) entry which is preliminary data.</text>
</comment>
<proteinExistence type="predicted"/>
<sequence length="2532" mass="267180">MDKQATGDEILETALVASTQPVPTSVDEALGWVAKVATDTSLEQTYGDIHLTFGYDTYLVDGEGLLAYLLTDLSSGGSLEAPQTLPFLHTAESLMARLVARVGSVRVLFFDALETQWAPTARMLRALLKKQLAQSQAITIEAFEAVDAVWSDGYAALVRASRPAFVMTLGLEQTLAVHEAGLFSATAALSIAALYLRTVTMDRAGIATFKGTSTSSGSVDRLNLSVGKCECFCTNPVRLTPFIRACSVDSEAMVAIRAMLVAPEAAASAAEVDVTSAQAAASAAVAPVQAGLESAVAAAASKAGLSAELGAIASKATGQRTDQDTDAIALVGSVLADAFATAPAADIPEHASTLARICLLAACVSRSIPLQARAFPKAALDSAASAVPAAKSIPEFFKFLGPAVARVVVKAEAPAAEAAESSTGSLIAMPWADILDARLMAAVAVLLSDVAADQLAPGKHSSAVAAVSGLLGIASPADAGAAFAAALAGEEVTEVPEEGRAAAVADVASCVAGEFRAVEATAAVWTWLAGKSAAVPDFAASWTGLKPEASTADAGSSWRSMHSEAEAELPPVPSLPRPHGEFSEGVLRSRLDAVNPFLVDGMAAAEWLAAADEAAAGAAGAGGSRADFVGLPEEEDPLRHLLREDDPFAAEHFSMDDRLMVGALDYAEADAKAASAEAAAAARPTTGPITVPDLPMYLLTPAQRAEKKRRDRIKIIASSAGGARALGLTKAQQRNMRGRGHATRTAPRKLTAQEIQKAEMQRRNRVVQRMYTALNTQAASLGYLGIPKVNVVEGSSGVAAADVQGNINKDGKPSASFRLRFDNAVQWLETQLDRIEIGDATIPGGLLKANAAEADRYARTGHWSRALELIDGIEVPSHPNLEQALTDAVVMSKHVPEKDLSRVRGLLRRRRLLGVRLGGERLRIMHMRLLETYRGETSTKRAATGDASAVAVHTLLKGIDKTKLPPSVRRHLDEQAAADALTGRDVAADELLRAMGESYTRAAELITCHPDDVLAEEPGAVSSALAIMVSLGFADAATAVVGRLADVSARAGAKMGAFDKQPEVAEAFKSTVIRLGSEEAAAAAAGAEAAAAASSGADGEAAAMTPQRFQLLKAGAELPRPRGQTDPRVPFKPDRWQVDLLNAVDAERSCLITAPTSSGKTFVCYYALQQALRTKDPQDLVIYVAPNEQLVYQCMTDVIARYTKDYSSRPGWDVVGAFTRETRARINNCQLLATTPICAQVLLQAAHSGALRRRVRWIIFDEVHMLLEDPSWEQALLTADCPILALSATVGEPERFASWMASLERRRGRELQMTSLSERWNDLETFVYDVMPLQDAPAEDPAAELLVAEGDATDAAAAAGSAAGSVDGRAAAASGAGAGAGGAAADADAEEGGEDDGEDDGESDDDEDAVGHTGMAELGTLCRLHPIATLAAEDIATAGIPSGADLLPEQSVTLHEALASAIACRLGEDAACAGAEVLKSIAEELAGPLHPNKFEWANPLHITLREAHTYARRLLRRLTRAAAADVSVAKRVVATLGEESNPALARTEGLLATCDEFDVLRANLRGLLMTLKRRRMLPALCFRLERRRCQQLAQSLCLELDHLEYQYRQTPEFQELRTKIESARARLASKLKSAKDRRPKNDPDTPTQDEQDLQEQLNALPATDGVDARFAFVDTRSGGSLSVEDLRDALLNKRIKAEDLLYNPREPLRNWRTRALQRGIAFHHSGASKKYRRAVEAMFRKRRLSVVFCTSTLALGINMPCRSVVFVGDSPSLHRMAYRQMAGRAGRRGHDNRGNVIFMGLHEAKVNKLVTCSVPRLLGSQVLTAATAVRMSLQHKASGLDIQAFGELETEANMAREIAKEAGLAEAGSRRGGKKTERLYPDGPSVAPLAPGVAAAAKDSAVATTQRLAECSMIMHRSQSDFDDKGVVVQRKTGQFVTAEDPDSDEEAEDVAAASGARKGRARAPAPAPAAGAGARAGPSAGVYRSVIVNGASTTLGGKVPIVRDITRDGEAEGPASGKGVQAKSAHGKAGKGARGAKGAAAAGSSSLSAGVGGSTKPVDDPEQLALEELTPDAAWARAPRLSSRLAFAYIQELMVEAGALSPEGAPRGLAGLVADLFHCGPGALVFASMLANGTLCSFVEMIRDVGLDRDERNVALLELTACFFGRVPLTPQLVKRSEQPDAFTLSKVVLRPSAVLPPFVHAYVSRWNDVTRIGFARYLRAAATGLESSLPLSSTLPLTGCVGGRVQRGAASQLVARQSKRAVAGTAVAAAGAEAAEDPLADGAADGAADEDSASVESWMKADAGDDDLGDDWMAEAGDDEEADDEAAAAAAAADAAATAAASSAAASAAAAAVEVPKSLLKALRSASNTPVLRSACSALTGFGDQFASVEDVVLNSRPGLRPDVAELPMVDMGPEVMLNRYAVDFFETRTRSALETENMLSNEVVFNTIEGFGLYLRRISFALRRVVDSEKARVMAPDTAEEKVAAHKLRIKRLGLLAAEYTDLAQRFLDRFKRYVLKDDFWIAHYPKEV</sequence>
<dbReference type="Proteomes" id="UP000324907">
    <property type="component" value="Unassembled WGS sequence"/>
</dbReference>
<dbReference type="PANTHER" id="PTHR44533:SF4">
    <property type="entry name" value="DEAD_H RNA HELICASE, PUTATIVE-RELATED"/>
    <property type="match status" value="1"/>
</dbReference>
<dbReference type="Pfam" id="PF00271">
    <property type="entry name" value="Helicase_C"/>
    <property type="match status" value="1"/>
</dbReference>
<dbReference type="Gene3D" id="3.40.50.300">
    <property type="entry name" value="P-loop containing nucleotide triphosphate hydrolases"/>
    <property type="match status" value="2"/>
</dbReference>
<reference evidence="8 9" key="1">
    <citation type="submission" date="2019-07" db="EMBL/GenBank/DDBJ databases">
        <title>Genomes of Cafeteria roenbergensis.</title>
        <authorList>
            <person name="Fischer M.G."/>
            <person name="Hackl T."/>
            <person name="Roman M."/>
        </authorList>
    </citation>
    <scope>NUCLEOTIDE SEQUENCE [LARGE SCALE GENOMIC DNA]</scope>
    <source>
        <strain evidence="8 9">RCC970-E3</strain>
    </source>
</reference>
<feature type="region of interest" description="Disordered" evidence="5">
    <location>
        <begin position="549"/>
        <end position="577"/>
    </location>
</feature>
<evidence type="ECO:0000256" key="5">
    <source>
        <dbReference type="SAM" id="MobiDB-lite"/>
    </source>
</evidence>
<dbReference type="PROSITE" id="PS51194">
    <property type="entry name" value="HELICASE_CTER"/>
    <property type="match status" value="1"/>
</dbReference>
<evidence type="ECO:0000259" key="7">
    <source>
        <dbReference type="PROSITE" id="PS51194"/>
    </source>
</evidence>
<dbReference type="GO" id="GO:0005737">
    <property type="term" value="C:cytoplasm"/>
    <property type="evidence" value="ECO:0007669"/>
    <property type="project" value="TreeGrafter"/>
</dbReference>
<dbReference type="GO" id="GO:0005524">
    <property type="term" value="F:ATP binding"/>
    <property type="evidence" value="ECO:0007669"/>
    <property type="project" value="UniProtKB-KW"/>
</dbReference>
<feature type="domain" description="Helicase ATP-binding" evidence="6">
    <location>
        <begin position="1141"/>
        <end position="1308"/>
    </location>
</feature>
<evidence type="ECO:0000256" key="1">
    <source>
        <dbReference type="ARBA" id="ARBA00022741"/>
    </source>
</evidence>
<dbReference type="InterPro" id="IPR052431">
    <property type="entry name" value="SKI2_subfamily_helicases"/>
</dbReference>
<dbReference type="SMART" id="SM00490">
    <property type="entry name" value="HELICc"/>
    <property type="match status" value="1"/>
</dbReference>
<keyword evidence="3" id="KW-0347">Helicase</keyword>
<feature type="domain" description="Helicase C-terminal" evidence="7">
    <location>
        <begin position="1652"/>
        <end position="1830"/>
    </location>
</feature>
<evidence type="ECO:0000256" key="3">
    <source>
        <dbReference type="ARBA" id="ARBA00022806"/>
    </source>
</evidence>
<feature type="compositionally biased region" description="Basic and acidic residues" evidence="5">
    <location>
        <begin position="1633"/>
        <end position="1643"/>
    </location>
</feature>
<dbReference type="InterPro" id="IPR014001">
    <property type="entry name" value="Helicase_ATP-bd"/>
</dbReference>
<gene>
    <name evidence="8" type="ORF">FNF28_00875</name>
</gene>
<keyword evidence="4" id="KW-0067">ATP-binding</keyword>
<name>A0A5A8E329_CAFRO</name>
<keyword evidence="1" id="KW-0547">Nucleotide-binding</keyword>
<dbReference type="GO" id="GO:0016787">
    <property type="term" value="F:hydrolase activity"/>
    <property type="evidence" value="ECO:0007669"/>
    <property type="project" value="UniProtKB-KW"/>
</dbReference>
<dbReference type="InterPro" id="IPR011545">
    <property type="entry name" value="DEAD/DEAH_box_helicase_dom"/>
</dbReference>
<feature type="compositionally biased region" description="Acidic residues" evidence="5">
    <location>
        <begin position="1940"/>
        <end position="1950"/>
    </location>
</feature>
<dbReference type="PANTHER" id="PTHR44533">
    <property type="entry name" value="DEAD/H RNA HELICASE, PUTATIVE-RELATED"/>
    <property type="match status" value="1"/>
</dbReference>
<feature type="compositionally biased region" description="Acidic residues" evidence="5">
    <location>
        <begin position="1387"/>
        <end position="1408"/>
    </location>
</feature>
<protein>
    <submittedName>
        <fullName evidence="8">Uncharacterized protein</fullName>
    </submittedName>
</protein>
<organism evidence="8 9">
    <name type="scientific">Cafeteria roenbergensis</name>
    <name type="common">Marine flagellate</name>
    <dbReference type="NCBI Taxonomy" id="33653"/>
    <lineage>
        <taxon>Eukaryota</taxon>
        <taxon>Sar</taxon>
        <taxon>Stramenopiles</taxon>
        <taxon>Bigyra</taxon>
        <taxon>Opalozoa</taxon>
        <taxon>Bicosoecida</taxon>
        <taxon>Cafeteriaceae</taxon>
        <taxon>Cafeteria</taxon>
    </lineage>
</organism>
<feature type="region of interest" description="Disordered" evidence="5">
    <location>
        <begin position="1865"/>
        <end position="1884"/>
    </location>
</feature>
<dbReference type="GO" id="GO:0004386">
    <property type="term" value="F:helicase activity"/>
    <property type="evidence" value="ECO:0007669"/>
    <property type="project" value="UniProtKB-KW"/>
</dbReference>
<evidence type="ECO:0000313" key="8">
    <source>
        <dbReference type="EMBL" id="KAA0171384.1"/>
    </source>
</evidence>
<feature type="region of interest" description="Disordered" evidence="5">
    <location>
        <begin position="1629"/>
        <end position="1652"/>
    </location>
</feature>
<dbReference type="EMBL" id="VLTL01000007">
    <property type="protein sequence ID" value="KAA0171384.1"/>
    <property type="molecule type" value="Genomic_DNA"/>
</dbReference>
<evidence type="ECO:0000313" key="9">
    <source>
        <dbReference type="Proteomes" id="UP000324907"/>
    </source>
</evidence>
<keyword evidence="2" id="KW-0378">Hydrolase</keyword>
<dbReference type="GO" id="GO:0003676">
    <property type="term" value="F:nucleic acid binding"/>
    <property type="evidence" value="ECO:0007669"/>
    <property type="project" value="InterPro"/>
</dbReference>
<feature type="region of interest" description="Disordered" evidence="5">
    <location>
        <begin position="1372"/>
        <end position="1411"/>
    </location>
</feature>
<accession>A0A5A8E329</accession>
<feature type="compositionally biased region" description="Low complexity" evidence="5">
    <location>
        <begin position="1951"/>
        <end position="1978"/>
    </location>
</feature>
<feature type="region of interest" description="Disordered" evidence="5">
    <location>
        <begin position="2303"/>
        <end position="2325"/>
    </location>
</feature>
<dbReference type="InterPro" id="IPR027417">
    <property type="entry name" value="P-loop_NTPase"/>
</dbReference>
<evidence type="ECO:0000256" key="4">
    <source>
        <dbReference type="ARBA" id="ARBA00022840"/>
    </source>
</evidence>
<evidence type="ECO:0000256" key="2">
    <source>
        <dbReference type="ARBA" id="ARBA00022801"/>
    </source>
</evidence>
<dbReference type="SMART" id="SM00487">
    <property type="entry name" value="DEXDc"/>
    <property type="match status" value="1"/>
</dbReference>
<dbReference type="InterPro" id="IPR001650">
    <property type="entry name" value="Helicase_C-like"/>
</dbReference>
<dbReference type="PROSITE" id="PS51192">
    <property type="entry name" value="HELICASE_ATP_BIND_1"/>
    <property type="match status" value="1"/>
</dbReference>
<feature type="region of interest" description="Disordered" evidence="5">
    <location>
        <begin position="2009"/>
        <end position="2038"/>
    </location>
</feature>
<feature type="region of interest" description="Disordered" evidence="5">
    <location>
        <begin position="1935"/>
        <end position="1978"/>
    </location>
</feature>
<evidence type="ECO:0000259" key="6">
    <source>
        <dbReference type="PROSITE" id="PS51192"/>
    </source>
</evidence>
<dbReference type="Pfam" id="PF00270">
    <property type="entry name" value="DEAD"/>
    <property type="match status" value="1"/>
</dbReference>
<dbReference type="SUPFAM" id="SSF52540">
    <property type="entry name" value="P-loop containing nucleoside triphosphate hydrolases"/>
    <property type="match status" value="1"/>
</dbReference>
<feature type="compositionally biased region" description="Acidic residues" evidence="5">
    <location>
        <begin position="2306"/>
        <end position="2325"/>
    </location>
</feature>